<feature type="domain" description="PPM-type phosphatase" evidence="6">
    <location>
        <begin position="26"/>
        <end position="332"/>
    </location>
</feature>
<dbReference type="InterPro" id="IPR036457">
    <property type="entry name" value="PPM-type-like_dom_sf"/>
</dbReference>
<dbReference type="SMART" id="SM00332">
    <property type="entry name" value="PP2Cc"/>
    <property type="match status" value="1"/>
</dbReference>
<gene>
    <name evidence="7" type="ORF">CCMP2556_LOCUS22242</name>
</gene>
<dbReference type="Pfam" id="PF00481">
    <property type="entry name" value="PP2C"/>
    <property type="match status" value="1"/>
</dbReference>
<evidence type="ECO:0000259" key="6">
    <source>
        <dbReference type="PROSITE" id="PS51746"/>
    </source>
</evidence>
<accession>A0ABP0LRB5</accession>
<evidence type="ECO:0000313" key="8">
    <source>
        <dbReference type="Proteomes" id="UP001642484"/>
    </source>
</evidence>
<dbReference type="InterPro" id="IPR001932">
    <property type="entry name" value="PPM-type_phosphatase-like_dom"/>
</dbReference>
<comment type="cofactor">
    <cofactor evidence="2">
        <name>Mg(2+)</name>
        <dbReference type="ChEBI" id="CHEBI:18420"/>
    </cofactor>
</comment>
<keyword evidence="5" id="KW-0464">Manganese</keyword>
<reference evidence="7 8" key="1">
    <citation type="submission" date="2024-02" db="EMBL/GenBank/DDBJ databases">
        <authorList>
            <person name="Chen Y."/>
            <person name="Shah S."/>
            <person name="Dougan E. K."/>
            <person name="Thang M."/>
            <person name="Chan C."/>
        </authorList>
    </citation>
    <scope>NUCLEOTIDE SEQUENCE [LARGE SCALE GENOMIC DNA]</scope>
</reference>
<dbReference type="SMART" id="SM00331">
    <property type="entry name" value="PP2C_SIG"/>
    <property type="match status" value="1"/>
</dbReference>
<sequence>MGGVLDKANTKKCSESGVECGPLRLTWVASAMQGWRMGMEDAHIALPVTLARRPSAAAPWTKTALFGVLDGHGGAQVARFSSDHLPQELRKFPLSGDLQAKNGQMEEALKGAFHKIDELLRSGHFAAEVCALSNPPKEPTMASPSGDATMVGCTACVCCITDAQIITANAGDSRAVLCSAGKAIPLSEDHKPNAPREKQRIEAAGGWVENSGPNQYRVNGNLNLSRALGDLEYKKDRSRPPEEQIICSTPDVTFRDRDFQKDEFLIICCDGVWDVKSNQEVVDFIRTRLPGRPDERALERVLEDLLDACVSPDLRMTNGLGGDNMTAVLVLLRSMEEPDEAGELDRRTSLTKVQLLAERSGQRRVVAKAMEDTKGWLQVHLQVPGGISMSDLHLFISEEQAQLQLVVREERGDDVNFFELKEHLPEAARLQSAAPARFVASSGHLRLELPWQKT</sequence>
<keyword evidence="8" id="KW-1185">Reference proteome</keyword>
<organism evidence="7 8">
    <name type="scientific">Durusdinium trenchii</name>
    <dbReference type="NCBI Taxonomy" id="1381693"/>
    <lineage>
        <taxon>Eukaryota</taxon>
        <taxon>Sar</taxon>
        <taxon>Alveolata</taxon>
        <taxon>Dinophyceae</taxon>
        <taxon>Suessiales</taxon>
        <taxon>Symbiodiniaceae</taxon>
        <taxon>Durusdinium</taxon>
    </lineage>
</organism>
<comment type="caution">
    <text evidence="7">The sequence shown here is derived from an EMBL/GenBank/DDBJ whole genome shotgun (WGS) entry which is preliminary data.</text>
</comment>
<dbReference type="InterPro" id="IPR015655">
    <property type="entry name" value="PP2C"/>
</dbReference>
<evidence type="ECO:0000256" key="3">
    <source>
        <dbReference type="ARBA" id="ARBA00006702"/>
    </source>
</evidence>
<dbReference type="CDD" id="cd00143">
    <property type="entry name" value="PP2Cc"/>
    <property type="match status" value="1"/>
</dbReference>
<evidence type="ECO:0000256" key="1">
    <source>
        <dbReference type="ARBA" id="ARBA00001936"/>
    </source>
</evidence>
<dbReference type="EMBL" id="CAXAMN010013669">
    <property type="protein sequence ID" value="CAK9041513.1"/>
    <property type="molecule type" value="Genomic_DNA"/>
</dbReference>
<name>A0ABP0LRB5_9DINO</name>
<dbReference type="SUPFAM" id="SSF81606">
    <property type="entry name" value="PP2C-like"/>
    <property type="match status" value="1"/>
</dbReference>
<comment type="similarity">
    <text evidence="3">Belongs to the PP2C family.</text>
</comment>
<evidence type="ECO:0000256" key="4">
    <source>
        <dbReference type="ARBA" id="ARBA00013081"/>
    </source>
</evidence>
<evidence type="ECO:0000256" key="2">
    <source>
        <dbReference type="ARBA" id="ARBA00001946"/>
    </source>
</evidence>
<evidence type="ECO:0000313" key="7">
    <source>
        <dbReference type="EMBL" id="CAK9041513.1"/>
    </source>
</evidence>
<protein>
    <recommendedName>
        <fullName evidence="4">protein-serine/threonine phosphatase</fullName>
        <ecNumber evidence="4">3.1.3.16</ecNumber>
    </recommendedName>
</protein>
<evidence type="ECO:0000256" key="5">
    <source>
        <dbReference type="ARBA" id="ARBA00023211"/>
    </source>
</evidence>
<dbReference type="PROSITE" id="PS51746">
    <property type="entry name" value="PPM_2"/>
    <property type="match status" value="1"/>
</dbReference>
<proteinExistence type="inferred from homology"/>
<dbReference type="Gene3D" id="3.60.40.10">
    <property type="entry name" value="PPM-type phosphatase domain"/>
    <property type="match status" value="1"/>
</dbReference>
<dbReference type="Proteomes" id="UP001642484">
    <property type="component" value="Unassembled WGS sequence"/>
</dbReference>
<dbReference type="PANTHER" id="PTHR13832">
    <property type="entry name" value="PROTEIN PHOSPHATASE 2C"/>
    <property type="match status" value="1"/>
</dbReference>
<comment type="cofactor">
    <cofactor evidence="1">
        <name>Mn(2+)</name>
        <dbReference type="ChEBI" id="CHEBI:29035"/>
    </cofactor>
</comment>
<dbReference type="PANTHER" id="PTHR13832:SF565">
    <property type="entry name" value="AT28366P-RELATED"/>
    <property type="match status" value="1"/>
</dbReference>
<dbReference type="EC" id="3.1.3.16" evidence="4"/>